<name>A0A0M2NB45_9FIRM</name>
<protein>
    <submittedName>
        <fullName evidence="1">Uncharacterized protein</fullName>
    </submittedName>
</protein>
<reference evidence="1 2" key="1">
    <citation type="submission" date="2015-04" db="EMBL/GenBank/DDBJ databases">
        <title>Draft genome sequence of bacteremic isolate Catabacter hongkongensis type strain HKU16T.</title>
        <authorList>
            <person name="Lau S.K."/>
            <person name="Teng J.L."/>
            <person name="Huang Y."/>
            <person name="Curreem S.O."/>
            <person name="Tsui S.K."/>
            <person name="Woo P.C."/>
        </authorList>
    </citation>
    <scope>NUCLEOTIDE SEQUENCE [LARGE SCALE GENOMIC DNA]</scope>
    <source>
        <strain evidence="1 2">HKU16</strain>
    </source>
</reference>
<dbReference type="STRING" id="270498.CHK_2744"/>
<sequence length="60" mass="6852">MTLPGGISARQMIKRMPNEHPKQQSTKCITGIQPVSKREGRFIRCYEITRISSKSNYGKI</sequence>
<dbReference type="Proteomes" id="UP000034076">
    <property type="component" value="Unassembled WGS sequence"/>
</dbReference>
<gene>
    <name evidence="1" type="ORF">CHK_2744</name>
</gene>
<dbReference type="AlphaFoldDB" id="A0A0M2NB45"/>
<evidence type="ECO:0000313" key="2">
    <source>
        <dbReference type="Proteomes" id="UP000034076"/>
    </source>
</evidence>
<accession>A0A0M2NB45</accession>
<evidence type="ECO:0000313" key="1">
    <source>
        <dbReference type="EMBL" id="KKI49724.1"/>
    </source>
</evidence>
<dbReference type="EMBL" id="LAYJ01000123">
    <property type="protein sequence ID" value="KKI49724.1"/>
    <property type="molecule type" value="Genomic_DNA"/>
</dbReference>
<comment type="caution">
    <text evidence="1">The sequence shown here is derived from an EMBL/GenBank/DDBJ whole genome shotgun (WGS) entry which is preliminary data.</text>
</comment>
<organism evidence="1 2">
    <name type="scientific">Christensenella hongkongensis</name>
    <dbReference type="NCBI Taxonomy" id="270498"/>
    <lineage>
        <taxon>Bacteria</taxon>
        <taxon>Bacillati</taxon>
        <taxon>Bacillota</taxon>
        <taxon>Clostridia</taxon>
        <taxon>Christensenellales</taxon>
        <taxon>Christensenellaceae</taxon>
        <taxon>Christensenella</taxon>
    </lineage>
</organism>
<proteinExistence type="predicted"/>
<keyword evidence="2" id="KW-1185">Reference proteome</keyword>